<protein>
    <recommendedName>
        <fullName evidence="1">YqcC-like domain-containing protein</fullName>
    </recommendedName>
</protein>
<dbReference type="PANTHER" id="PTHR39586:SF1">
    <property type="entry name" value="CYTOPLASMIC PROTEIN"/>
    <property type="match status" value="1"/>
</dbReference>
<keyword evidence="3" id="KW-1185">Reference proteome</keyword>
<dbReference type="KEGG" id="pmaw:MACH26_31460"/>
<dbReference type="AlphaFoldDB" id="A0AA48KVK9"/>
<accession>A0AA48KVK9</accession>
<dbReference type="SUPFAM" id="SSF158452">
    <property type="entry name" value="YqcC-like"/>
    <property type="match status" value="1"/>
</dbReference>
<reference evidence="2" key="1">
    <citation type="submission" date="2023-01" db="EMBL/GenBank/DDBJ databases">
        <title>Complete genome sequence of Planctobacterium marinum strain Dej080120_11.</title>
        <authorList>
            <person name="Ueki S."/>
            <person name="Maruyama F."/>
        </authorList>
    </citation>
    <scope>NUCLEOTIDE SEQUENCE</scope>
    <source>
        <strain evidence="2">Dej080120_11</strain>
    </source>
</reference>
<gene>
    <name evidence="2" type="primary">yqcC</name>
    <name evidence="2" type="ORF">MACH26_31460</name>
</gene>
<dbReference type="Gene3D" id="1.20.1440.40">
    <property type="entry name" value="YqcC-like"/>
    <property type="match status" value="1"/>
</dbReference>
<dbReference type="Proteomes" id="UP001333710">
    <property type="component" value="Chromosome"/>
</dbReference>
<evidence type="ECO:0000313" key="3">
    <source>
        <dbReference type="Proteomes" id="UP001333710"/>
    </source>
</evidence>
<dbReference type="InterPro" id="IPR007384">
    <property type="entry name" value="UCP006257"/>
</dbReference>
<dbReference type="Pfam" id="PF04287">
    <property type="entry name" value="DUF446"/>
    <property type="match status" value="1"/>
</dbReference>
<dbReference type="InterPro" id="IPR023376">
    <property type="entry name" value="YqcC-like_dom"/>
</dbReference>
<evidence type="ECO:0000259" key="1">
    <source>
        <dbReference type="Pfam" id="PF04287"/>
    </source>
</evidence>
<organism evidence="2 3">
    <name type="scientific">Planctobacterium marinum</name>
    <dbReference type="NCBI Taxonomy" id="1631968"/>
    <lineage>
        <taxon>Bacteria</taxon>
        <taxon>Pseudomonadati</taxon>
        <taxon>Pseudomonadota</taxon>
        <taxon>Gammaproteobacteria</taxon>
        <taxon>Alteromonadales</taxon>
        <taxon>Alteromonadaceae</taxon>
        <taxon>Planctobacterium</taxon>
    </lineage>
</organism>
<dbReference type="PANTHER" id="PTHR39586">
    <property type="entry name" value="CYTOPLASMIC PROTEIN-RELATED"/>
    <property type="match status" value="1"/>
</dbReference>
<dbReference type="GO" id="GO:0044010">
    <property type="term" value="P:single-species biofilm formation"/>
    <property type="evidence" value="ECO:0007669"/>
    <property type="project" value="TreeGrafter"/>
</dbReference>
<sequence length="96" mass="10715">MLQELEATLRKFKLWQQNSIAIEQVTSPFGIGQIQFTEWLQFIYLPKMKSLVGAGVGIPKAEITPYAEEVLPSGEGREALLVCIKKLDNLSITAHV</sequence>
<dbReference type="RefSeq" id="WP_338293678.1">
    <property type="nucleotide sequence ID" value="NZ_AP027272.1"/>
</dbReference>
<dbReference type="EMBL" id="AP027272">
    <property type="protein sequence ID" value="BDX07625.1"/>
    <property type="molecule type" value="Genomic_DNA"/>
</dbReference>
<evidence type="ECO:0000313" key="2">
    <source>
        <dbReference type="EMBL" id="BDX07625.1"/>
    </source>
</evidence>
<feature type="domain" description="YqcC-like" evidence="1">
    <location>
        <begin position="2"/>
        <end position="90"/>
    </location>
</feature>
<dbReference type="InterPro" id="IPR036814">
    <property type="entry name" value="YqcC-like_sf"/>
</dbReference>
<name>A0AA48KVK9_9ALTE</name>
<proteinExistence type="predicted"/>